<protein>
    <submittedName>
        <fullName evidence="2">Uncharacterized protein</fullName>
    </submittedName>
</protein>
<organism evidence="2 3">
    <name type="scientific">Cirrhinus mrigala</name>
    <name type="common">Mrigala</name>
    <dbReference type="NCBI Taxonomy" id="683832"/>
    <lineage>
        <taxon>Eukaryota</taxon>
        <taxon>Metazoa</taxon>
        <taxon>Chordata</taxon>
        <taxon>Craniata</taxon>
        <taxon>Vertebrata</taxon>
        <taxon>Euteleostomi</taxon>
        <taxon>Actinopterygii</taxon>
        <taxon>Neopterygii</taxon>
        <taxon>Teleostei</taxon>
        <taxon>Ostariophysi</taxon>
        <taxon>Cypriniformes</taxon>
        <taxon>Cyprinidae</taxon>
        <taxon>Labeoninae</taxon>
        <taxon>Labeonini</taxon>
        <taxon>Cirrhinus</taxon>
    </lineage>
</organism>
<evidence type="ECO:0000313" key="2">
    <source>
        <dbReference type="EMBL" id="KAL0155608.1"/>
    </source>
</evidence>
<name>A0ABD0N245_CIRMR</name>
<sequence>MRRYLRVLFVCTLLVFCSLLYIFNQLVSSLESANHQERAHRTRAADPGLSERAQDD</sequence>
<gene>
    <name evidence="2" type="ORF">M9458_049871</name>
</gene>
<dbReference type="Proteomes" id="UP001529510">
    <property type="component" value="Unassembled WGS sequence"/>
</dbReference>
<evidence type="ECO:0000313" key="3">
    <source>
        <dbReference type="Proteomes" id="UP001529510"/>
    </source>
</evidence>
<proteinExistence type="predicted"/>
<feature type="region of interest" description="Disordered" evidence="1">
    <location>
        <begin position="32"/>
        <end position="56"/>
    </location>
</feature>
<accession>A0ABD0N245</accession>
<dbReference type="AlphaFoldDB" id="A0ABD0N245"/>
<evidence type="ECO:0000256" key="1">
    <source>
        <dbReference type="SAM" id="MobiDB-lite"/>
    </source>
</evidence>
<feature type="non-terminal residue" evidence="2">
    <location>
        <position position="56"/>
    </location>
</feature>
<comment type="caution">
    <text evidence="2">The sequence shown here is derived from an EMBL/GenBank/DDBJ whole genome shotgun (WGS) entry which is preliminary data.</text>
</comment>
<reference evidence="2 3" key="1">
    <citation type="submission" date="2024-05" db="EMBL/GenBank/DDBJ databases">
        <title>Genome sequencing and assembly of Indian major carp, Cirrhinus mrigala (Hamilton, 1822).</title>
        <authorList>
            <person name="Mohindra V."/>
            <person name="Chowdhury L.M."/>
            <person name="Lal K."/>
            <person name="Jena J.K."/>
        </authorList>
    </citation>
    <scope>NUCLEOTIDE SEQUENCE [LARGE SCALE GENOMIC DNA]</scope>
    <source>
        <strain evidence="2">CM1030</strain>
        <tissue evidence="2">Blood</tissue>
    </source>
</reference>
<dbReference type="EMBL" id="JAMKFB020000025">
    <property type="protein sequence ID" value="KAL0155608.1"/>
    <property type="molecule type" value="Genomic_DNA"/>
</dbReference>
<keyword evidence="3" id="KW-1185">Reference proteome</keyword>